<protein>
    <submittedName>
        <fullName evidence="4">Acid phosphatase</fullName>
    </submittedName>
</protein>
<sequence>MVIIIYYILLVILYLQENCSRAEQLGSLPQFELVFVMEYIRHGHRAPFKLLKGISENSGGVLPGELTEYGKKQLFLLGQKRRRIYIEEQKFLSSNFDPNELLLLSTDYSRTAESLENLLHGMYPIMESDLYEELDYNEHLFSAIKDTKYETILNQAIQDKCPSKPIIRITNEIDKIMNYKSSTVLREFLTKDKFDIFKVEQEIVDIFGSVYTDKKKELQQKYGVEIKNLRDFFDISDQIICEHSPVSPQNIFEYRMIVTYILANNFKSSHDHFKSLYQYRIMKPLIDVLVNAKTLQKARRPLILKYIVHGLHDINLAQILDFLDYFNQLGWQKIQPLDFASSIRFELLQNNKEDDQFKIRVIYDDQIIDLYQKGELVDFEVFLKKFSDKLRENEDDLLQLINEDGQQGIQKLD</sequence>
<name>A0A077ZP49_STYLE</name>
<feature type="signal peptide" evidence="3">
    <location>
        <begin position="1"/>
        <end position="22"/>
    </location>
</feature>
<reference evidence="4 5" key="1">
    <citation type="submission" date="2014-06" db="EMBL/GenBank/DDBJ databases">
        <authorList>
            <person name="Swart Estienne"/>
        </authorList>
    </citation>
    <scope>NUCLEOTIDE SEQUENCE [LARGE SCALE GENOMIC DNA]</scope>
    <source>
        <strain evidence="4 5">130c</strain>
    </source>
</reference>
<dbReference type="EMBL" id="CCKQ01000606">
    <property type="protein sequence ID" value="CDW71688.1"/>
    <property type="molecule type" value="Genomic_DNA"/>
</dbReference>
<dbReference type="AlphaFoldDB" id="A0A077ZP49"/>
<dbReference type="PANTHER" id="PTHR11567">
    <property type="entry name" value="ACID PHOSPHATASE-RELATED"/>
    <property type="match status" value="1"/>
</dbReference>
<dbReference type="InterPro" id="IPR050645">
    <property type="entry name" value="Histidine_acid_phosphatase"/>
</dbReference>
<proteinExistence type="inferred from homology"/>
<evidence type="ECO:0000313" key="4">
    <source>
        <dbReference type="EMBL" id="CDW71688.1"/>
    </source>
</evidence>
<keyword evidence="5" id="KW-1185">Reference proteome</keyword>
<keyword evidence="2" id="KW-0378">Hydrolase</keyword>
<feature type="chain" id="PRO_5001728937" evidence="3">
    <location>
        <begin position="23"/>
        <end position="413"/>
    </location>
</feature>
<dbReference type="InParanoid" id="A0A077ZP49"/>
<dbReference type="PANTHER" id="PTHR11567:SF110">
    <property type="entry name" value="2-PHOSPHOXYLOSE PHOSPHATASE 1"/>
    <property type="match status" value="1"/>
</dbReference>
<comment type="similarity">
    <text evidence="1">Belongs to the histidine acid phosphatase family.</text>
</comment>
<evidence type="ECO:0000256" key="2">
    <source>
        <dbReference type="ARBA" id="ARBA00022801"/>
    </source>
</evidence>
<evidence type="ECO:0000256" key="3">
    <source>
        <dbReference type="SAM" id="SignalP"/>
    </source>
</evidence>
<dbReference type="OrthoDB" id="294288at2759"/>
<keyword evidence="3" id="KW-0732">Signal</keyword>
<dbReference type="InterPro" id="IPR000560">
    <property type="entry name" value="His_Pase_clade-2"/>
</dbReference>
<accession>A0A077ZP49</accession>
<gene>
    <name evidence="4" type="primary">Contig6610.g7068</name>
    <name evidence="4" type="ORF">STYLEM_636</name>
</gene>
<dbReference type="Pfam" id="PF00328">
    <property type="entry name" value="His_Phos_2"/>
    <property type="match status" value="1"/>
</dbReference>
<dbReference type="InterPro" id="IPR029033">
    <property type="entry name" value="His_PPase_superfam"/>
</dbReference>
<dbReference type="CDD" id="cd07061">
    <property type="entry name" value="HP_HAP_like"/>
    <property type="match status" value="1"/>
</dbReference>
<organism evidence="4 5">
    <name type="scientific">Stylonychia lemnae</name>
    <name type="common">Ciliate</name>
    <dbReference type="NCBI Taxonomy" id="5949"/>
    <lineage>
        <taxon>Eukaryota</taxon>
        <taxon>Sar</taxon>
        <taxon>Alveolata</taxon>
        <taxon>Ciliophora</taxon>
        <taxon>Intramacronucleata</taxon>
        <taxon>Spirotrichea</taxon>
        <taxon>Stichotrichia</taxon>
        <taxon>Sporadotrichida</taxon>
        <taxon>Oxytrichidae</taxon>
        <taxon>Stylonychinae</taxon>
        <taxon>Stylonychia</taxon>
    </lineage>
</organism>
<dbReference type="Gene3D" id="3.40.50.1240">
    <property type="entry name" value="Phosphoglycerate mutase-like"/>
    <property type="match status" value="1"/>
</dbReference>
<dbReference type="Proteomes" id="UP000039865">
    <property type="component" value="Unassembled WGS sequence"/>
</dbReference>
<dbReference type="GO" id="GO:0016791">
    <property type="term" value="F:phosphatase activity"/>
    <property type="evidence" value="ECO:0007669"/>
    <property type="project" value="TreeGrafter"/>
</dbReference>
<evidence type="ECO:0000256" key="1">
    <source>
        <dbReference type="ARBA" id="ARBA00005375"/>
    </source>
</evidence>
<evidence type="ECO:0000313" key="5">
    <source>
        <dbReference type="Proteomes" id="UP000039865"/>
    </source>
</evidence>
<dbReference type="SUPFAM" id="SSF53254">
    <property type="entry name" value="Phosphoglycerate mutase-like"/>
    <property type="match status" value="1"/>
</dbReference>